<sequence>MRSTTTGSVSLKSNVAGVAALTSKTTPYCSILDYIISSDMRDFTDVSVPSSYTISSDMHGVTDANVLSSFNTGSDHRLIYATLYITHRLRPFPTYRDFKYRQA</sequence>
<dbReference type="AlphaFoldDB" id="A0A914UQB7"/>
<proteinExistence type="predicted"/>
<accession>A0A914UQB7</accession>
<evidence type="ECO:0000313" key="1">
    <source>
        <dbReference type="Proteomes" id="UP000887566"/>
    </source>
</evidence>
<organism evidence="1 2">
    <name type="scientific">Plectus sambesii</name>
    <dbReference type="NCBI Taxonomy" id="2011161"/>
    <lineage>
        <taxon>Eukaryota</taxon>
        <taxon>Metazoa</taxon>
        <taxon>Ecdysozoa</taxon>
        <taxon>Nematoda</taxon>
        <taxon>Chromadorea</taxon>
        <taxon>Plectida</taxon>
        <taxon>Plectina</taxon>
        <taxon>Plectoidea</taxon>
        <taxon>Plectidae</taxon>
        <taxon>Plectus</taxon>
    </lineage>
</organism>
<dbReference type="WBParaSite" id="PSAMB.scaffold1154size35204.g11443.t1">
    <property type="protein sequence ID" value="PSAMB.scaffold1154size35204.g11443.t1"/>
    <property type="gene ID" value="PSAMB.scaffold1154size35204.g11443"/>
</dbReference>
<keyword evidence="1" id="KW-1185">Reference proteome</keyword>
<protein>
    <submittedName>
        <fullName evidence="2">Uncharacterized protein</fullName>
    </submittedName>
</protein>
<evidence type="ECO:0000313" key="2">
    <source>
        <dbReference type="WBParaSite" id="PSAMB.scaffold1154size35204.g11443.t1"/>
    </source>
</evidence>
<name>A0A914UQB7_9BILA</name>
<reference evidence="2" key="1">
    <citation type="submission" date="2022-11" db="UniProtKB">
        <authorList>
            <consortium name="WormBaseParasite"/>
        </authorList>
    </citation>
    <scope>IDENTIFICATION</scope>
</reference>
<dbReference type="Proteomes" id="UP000887566">
    <property type="component" value="Unplaced"/>
</dbReference>